<keyword evidence="11" id="KW-0653">Protein transport</keyword>
<dbReference type="Gene3D" id="3.10.450.320">
    <property type="entry name" value="Mitochondrial import inner membrane translocase subunit Tim21"/>
    <property type="match status" value="1"/>
</dbReference>
<accession>A0A6A5T7A5</accession>
<feature type="transmembrane region" description="Helical" evidence="11">
    <location>
        <begin position="95"/>
        <end position="115"/>
    </location>
</feature>
<evidence type="ECO:0000256" key="12">
    <source>
        <dbReference type="SAM" id="MobiDB-lite"/>
    </source>
</evidence>
<keyword evidence="6" id="KW-0809">Transit peptide</keyword>
<organism evidence="13 14">
    <name type="scientific">Byssothecium circinans</name>
    <dbReference type="NCBI Taxonomy" id="147558"/>
    <lineage>
        <taxon>Eukaryota</taxon>
        <taxon>Fungi</taxon>
        <taxon>Dikarya</taxon>
        <taxon>Ascomycota</taxon>
        <taxon>Pezizomycotina</taxon>
        <taxon>Dothideomycetes</taxon>
        <taxon>Pleosporomycetidae</taxon>
        <taxon>Pleosporales</taxon>
        <taxon>Massarineae</taxon>
        <taxon>Massarinaceae</taxon>
        <taxon>Byssothecium</taxon>
    </lineage>
</organism>
<evidence type="ECO:0000313" key="14">
    <source>
        <dbReference type="Proteomes" id="UP000800035"/>
    </source>
</evidence>
<keyword evidence="7 11" id="KW-1133">Transmembrane helix</keyword>
<proteinExistence type="inferred from homology"/>
<keyword evidence="14" id="KW-1185">Reference proteome</keyword>
<keyword evidence="4 11" id="KW-0812">Transmembrane</keyword>
<evidence type="ECO:0000256" key="5">
    <source>
        <dbReference type="ARBA" id="ARBA00022792"/>
    </source>
</evidence>
<keyword evidence="11" id="KW-0813">Transport</keyword>
<dbReference type="Pfam" id="PF08294">
    <property type="entry name" value="TIM21"/>
    <property type="match status" value="1"/>
</dbReference>
<evidence type="ECO:0000256" key="2">
    <source>
        <dbReference type="ARBA" id="ARBA00010867"/>
    </source>
</evidence>
<evidence type="ECO:0000256" key="6">
    <source>
        <dbReference type="ARBA" id="ARBA00022946"/>
    </source>
</evidence>
<dbReference type="PANTHER" id="PTHR13032:SF6">
    <property type="entry name" value="MITOCHONDRIAL IMPORT INNER MEMBRANE TRANSLOCASE SUBUNIT TIM21"/>
    <property type="match status" value="1"/>
</dbReference>
<evidence type="ECO:0000256" key="4">
    <source>
        <dbReference type="ARBA" id="ARBA00022692"/>
    </source>
</evidence>
<evidence type="ECO:0000256" key="3">
    <source>
        <dbReference type="ARBA" id="ARBA00020726"/>
    </source>
</evidence>
<reference evidence="13" key="1">
    <citation type="journal article" date="2020" name="Stud. Mycol.">
        <title>101 Dothideomycetes genomes: a test case for predicting lifestyles and emergence of pathogens.</title>
        <authorList>
            <person name="Haridas S."/>
            <person name="Albert R."/>
            <person name="Binder M."/>
            <person name="Bloem J."/>
            <person name="Labutti K."/>
            <person name="Salamov A."/>
            <person name="Andreopoulos B."/>
            <person name="Baker S."/>
            <person name="Barry K."/>
            <person name="Bills G."/>
            <person name="Bluhm B."/>
            <person name="Cannon C."/>
            <person name="Castanera R."/>
            <person name="Culley D."/>
            <person name="Daum C."/>
            <person name="Ezra D."/>
            <person name="Gonzalez J."/>
            <person name="Henrissat B."/>
            <person name="Kuo A."/>
            <person name="Liang C."/>
            <person name="Lipzen A."/>
            <person name="Lutzoni F."/>
            <person name="Magnuson J."/>
            <person name="Mondo S."/>
            <person name="Nolan M."/>
            <person name="Ohm R."/>
            <person name="Pangilinan J."/>
            <person name="Park H.-J."/>
            <person name="Ramirez L."/>
            <person name="Alfaro M."/>
            <person name="Sun H."/>
            <person name="Tritt A."/>
            <person name="Yoshinaga Y."/>
            <person name="Zwiers L.-H."/>
            <person name="Turgeon B."/>
            <person name="Goodwin S."/>
            <person name="Spatafora J."/>
            <person name="Crous P."/>
            <person name="Grigoriev I."/>
        </authorList>
    </citation>
    <scope>NUCLEOTIDE SEQUENCE</scope>
    <source>
        <strain evidence="13">CBS 675.92</strain>
    </source>
</reference>
<evidence type="ECO:0000256" key="10">
    <source>
        <dbReference type="ARBA" id="ARBA00060204"/>
    </source>
</evidence>
<keyword evidence="11" id="KW-0811">Translocation</keyword>
<evidence type="ECO:0000256" key="7">
    <source>
        <dbReference type="ARBA" id="ARBA00022989"/>
    </source>
</evidence>
<dbReference type="EMBL" id="ML977047">
    <property type="protein sequence ID" value="KAF1948825.1"/>
    <property type="molecule type" value="Genomic_DNA"/>
</dbReference>
<keyword evidence="9 11" id="KW-0472">Membrane</keyword>
<evidence type="ECO:0000256" key="9">
    <source>
        <dbReference type="ARBA" id="ARBA00023136"/>
    </source>
</evidence>
<protein>
    <recommendedName>
        <fullName evidence="3 11">Mitochondrial import inner membrane translocase subunit Tim21</fullName>
    </recommendedName>
</protein>
<dbReference type="AlphaFoldDB" id="A0A6A5T7A5"/>
<dbReference type="OrthoDB" id="436405at2759"/>
<sequence length="248" mass="27848">MAAVYKPTEAIQLLRCTTRRPLTIPHKRRTSHVAFSTSRPAQATQNSSTPNNKSTTPHPILSTRRQVTVTNDTGAVRWTDLSPGEKAARTVQQSWNLSVVIVGVVLTGTVGYFLFIDILSPSSKTAYFNRATDAIRAHPECQKLLGPGGQISAHGENSWSRWARNRFISSTNETDRWGTEHLRFRFYVEGPAGQGTVHAHLTKRASQKEFEWHTLAVDVKGHHRIWLENADERKGSKAAPKIFGARWW</sequence>
<evidence type="ECO:0000313" key="13">
    <source>
        <dbReference type="EMBL" id="KAF1948825.1"/>
    </source>
</evidence>
<comment type="function">
    <text evidence="10">Essential component of the TIM23 complex, a complex that mediates the translocation of transit peptide-containing proteins across the mitochondrial inner membrane. Required to keep the TOM and the TIM23 complexes in close contact. At some point, it is released from the TOM23 complex to allow protein translocation into the mitochondrial matrix.</text>
</comment>
<dbReference type="PANTHER" id="PTHR13032">
    <property type="entry name" value="MITOCHONDRIAL IMPORT INNER MEMBRANE TRANSLOCASE SUBUNIT TIM21"/>
    <property type="match status" value="1"/>
</dbReference>
<evidence type="ECO:0000256" key="8">
    <source>
        <dbReference type="ARBA" id="ARBA00023128"/>
    </source>
</evidence>
<dbReference type="GO" id="GO:0030150">
    <property type="term" value="P:protein import into mitochondrial matrix"/>
    <property type="evidence" value="ECO:0007669"/>
    <property type="project" value="UniProtKB-UniRule"/>
</dbReference>
<comment type="subunit">
    <text evidence="11">Component of the TIM23 complex.</text>
</comment>
<dbReference type="FunFam" id="3.10.450.320:FF:000002">
    <property type="entry name" value="Mitochondrial import inner membrane translocase subunit tim21"/>
    <property type="match status" value="1"/>
</dbReference>
<evidence type="ECO:0000256" key="11">
    <source>
        <dbReference type="RuleBase" id="RU367142"/>
    </source>
</evidence>
<dbReference type="GO" id="GO:0005744">
    <property type="term" value="C:TIM23 mitochondrial import inner membrane translocase complex"/>
    <property type="evidence" value="ECO:0007669"/>
    <property type="project" value="UniProtKB-UniRule"/>
</dbReference>
<name>A0A6A5T7A5_9PLEO</name>
<dbReference type="Proteomes" id="UP000800035">
    <property type="component" value="Unassembled WGS sequence"/>
</dbReference>
<gene>
    <name evidence="13" type="ORF">CC80DRAFT_430551</name>
</gene>
<comment type="similarity">
    <text evidence="2 11">Belongs to the TIM21 family.</text>
</comment>
<comment type="subcellular location">
    <subcellularLocation>
        <location evidence="1 11">Mitochondrion inner membrane</location>
        <topology evidence="1 11">Single-pass membrane protein</topology>
    </subcellularLocation>
</comment>
<dbReference type="InterPro" id="IPR013261">
    <property type="entry name" value="Tim21"/>
</dbReference>
<feature type="compositionally biased region" description="Polar residues" evidence="12">
    <location>
        <begin position="33"/>
        <end position="61"/>
    </location>
</feature>
<dbReference type="InterPro" id="IPR038552">
    <property type="entry name" value="Tim21_IMS_sf"/>
</dbReference>
<evidence type="ECO:0000256" key="1">
    <source>
        <dbReference type="ARBA" id="ARBA00004434"/>
    </source>
</evidence>
<keyword evidence="8 11" id="KW-0496">Mitochondrion</keyword>
<feature type="region of interest" description="Disordered" evidence="12">
    <location>
        <begin position="25"/>
        <end position="61"/>
    </location>
</feature>
<keyword evidence="5 11" id="KW-0999">Mitochondrion inner membrane</keyword>